<evidence type="ECO:0008006" key="6">
    <source>
        <dbReference type="Google" id="ProtNLM"/>
    </source>
</evidence>
<name>A0A917SKA4_9ACTN</name>
<sequence>MQNEELSRWRQLEPSQIQERLRLSPAETQRWTDVPDGQASAGVGSVALPADHAAADLIVQLGVDRADVPRFLATRPDMRRDPELYWLLDRCCRWLIDRMGRPDPAYHAWPKIDSAGLVGEFLYAWAFLAVLPAVRRYHASVGLSEDESWDSLSALGRELRDSHTGTGLGPTWMLPLVFSDVSFRLGRLAFDQRAPAANTHPVLMPGEGSWNLHVPGDGGPITPALCTASMVRAVELSRRLSQTAVVFCCHSWLMEPQLQDHLSADSNIVQFQSRFDHFTDSRIADADPIHYVFGRELAGVGDRTAFRDQLPQETSLQRAIVAVLKSGNHWHTRTGWSRTAARPDTGSRPKAPAERRASEGEAGR</sequence>
<dbReference type="Pfam" id="PF18082">
    <property type="entry name" value="NAT_N"/>
    <property type="match status" value="1"/>
</dbReference>
<evidence type="ECO:0000313" key="4">
    <source>
        <dbReference type="EMBL" id="GGL84019.1"/>
    </source>
</evidence>
<evidence type="ECO:0000259" key="3">
    <source>
        <dbReference type="Pfam" id="PF18164"/>
    </source>
</evidence>
<dbReference type="InterPro" id="IPR041273">
    <property type="entry name" value="NAT_N"/>
</dbReference>
<feature type="region of interest" description="Disordered" evidence="1">
    <location>
        <begin position="333"/>
        <end position="364"/>
    </location>
</feature>
<proteinExistence type="predicted"/>
<feature type="domain" description="GNAT-like C-terminal" evidence="3">
    <location>
        <begin position="183"/>
        <end position="336"/>
    </location>
</feature>
<gene>
    <name evidence="4" type="ORF">GCM10011575_47830</name>
</gene>
<comment type="caution">
    <text evidence="4">The sequence shown here is derived from an EMBL/GenBank/DDBJ whole genome shotgun (WGS) entry which is preliminary data.</text>
</comment>
<dbReference type="EMBL" id="BMMZ01000023">
    <property type="protein sequence ID" value="GGL84019.1"/>
    <property type="molecule type" value="Genomic_DNA"/>
</dbReference>
<reference evidence="4" key="2">
    <citation type="submission" date="2020-09" db="EMBL/GenBank/DDBJ databases">
        <authorList>
            <person name="Sun Q."/>
            <person name="Zhou Y."/>
        </authorList>
    </citation>
    <scope>NUCLEOTIDE SEQUENCE</scope>
    <source>
        <strain evidence="4">CGMCC 4.7306</strain>
    </source>
</reference>
<evidence type="ECO:0000313" key="5">
    <source>
        <dbReference type="Proteomes" id="UP000613840"/>
    </source>
</evidence>
<evidence type="ECO:0000256" key="1">
    <source>
        <dbReference type="SAM" id="MobiDB-lite"/>
    </source>
</evidence>
<dbReference type="Proteomes" id="UP000613840">
    <property type="component" value="Unassembled WGS sequence"/>
</dbReference>
<keyword evidence="5" id="KW-1185">Reference proteome</keyword>
<dbReference type="AlphaFoldDB" id="A0A917SKA4"/>
<dbReference type="RefSeq" id="WP_188898633.1">
    <property type="nucleotide sequence ID" value="NZ_BMMZ01000023.1"/>
</dbReference>
<accession>A0A917SKA4</accession>
<dbReference type="Pfam" id="PF18164">
    <property type="entry name" value="GNAT_C"/>
    <property type="match status" value="1"/>
</dbReference>
<dbReference type="InterPro" id="IPR041644">
    <property type="entry name" value="GNAT_C"/>
</dbReference>
<feature type="domain" description="N-acyltransferase N-terminal" evidence="2">
    <location>
        <begin position="54"/>
        <end position="167"/>
    </location>
</feature>
<reference evidence="4" key="1">
    <citation type="journal article" date="2014" name="Int. J. Syst. Evol. Microbiol.">
        <title>Complete genome sequence of Corynebacterium casei LMG S-19264T (=DSM 44701T), isolated from a smear-ripened cheese.</title>
        <authorList>
            <consortium name="US DOE Joint Genome Institute (JGI-PGF)"/>
            <person name="Walter F."/>
            <person name="Albersmeier A."/>
            <person name="Kalinowski J."/>
            <person name="Ruckert C."/>
        </authorList>
    </citation>
    <scope>NUCLEOTIDE SEQUENCE</scope>
    <source>
        <strain evidence="4">CGMCC 4.7306</strain>
    </source>
</reference>
<protein>
    <recommendedName>
        <fullName evidence="6">DUF5596 domain-containing protein</fullName>
    </recommendedName>
</protein>
<feature type="compositionally biased region" description="Basic and acidic residues" evidence="1">
    <location>
        <begin position="345"/>
        <end position="364"/>
    </location>
</feature>
<dbReference type="Gene3D" id="3.40.630.120">
    <property type="match status" value="1"/>
</dbReference>
<organism evidence="4 5">
    <name type="scientific">Microlunatus endophyticus</name>
    <dbReference type="NCBI Taxonomy" id="1716077"/>
    <lineage>
        <taxon>Bacteria</taxon>
        <taxon>Bacillati</taxon>
        <taxon>Actinomycetota</taxon>
        <taxon>Actinomycetes</taxon>
        <taxon>Propionibacteriales</taxon>
        <taxon>Propionibacteriaceae</taxon>
        <taxon>Microlunatus</taxon>
    </lineage>
</organism>
<evidence type="ECO:0000259" key="2">
    <source>
        <dbReference type="Pfam" id="PF18082"/>
    </source>
</evidence>